<sequence length="225" mass="24382">MRFVNARVILGASVLLAIALAVAGAVVVGSSSAHPPQPRGSLVAFYGDSYTRGAMASSPAKRWSTIVCRDHGWREFNPSVSGLGFVHNRRVYGQGDLPDQIIRQHPDIVIVTLGLNDNFAYPVAASAIHKQIGADLRRMKTALPRARFVVVEPFWYTDARPASVGIIAGWVKAAAADIGADYIPGASHWIEHHPEWMASDHLHPNDIGYARIASRMDAALMKLGL</sequence>
<dbReference type="InterPro" id="IPR036514">
    <property type="entry name" value="SGNH_hydro_sf"/>
</dbReference>
<name>A0A5C8UXS4_9MICO</name>
<dbReference type="Gene3D" id="3.40.50.1110">
    <property type="entry name" value="SGNH hydrolase"/>
    <property type="match status" value="1"/>
</dbReference>
<comment type="caution">
    <text evidence="2">The sequence shown here is derived from an EMBL/GenBank/DDBJ whole genome shotgun (WGS) entry which is preliminary data.</text>
</comment>
<dbReference type="Pfam" id="PF13472">
    <property type="entry name" value="Lipase_GDSL_2"/>
    <property type="match status" value="1"/>
</dbReference>
<dbReference type="Proteomes" id="UP000321379">
    <property type="component" value="Unassembled WGS sequence"/>
</dbReference>
<dbReference type="EMBL" id="VRMG01000003">
    <property type="protein sequence ID" value="TXN32479.1"/>
    <property type="molecule type" value="Genomic_DNA"/>
</dbReference>
<dbReference type="InterPro" id="IPR051532">
    <property type="entry name" value="Ester_Hydrolysis_Enzymes"/>
</dbReference>
<feature type="domain" description="SGNH hydrolase-type esterase" evidence="1">
    <location>
        <begin position="45"/>
        <end position="211"/>
    </location>
</feature>
<protein>
    <submittedName>
        <fullName evidence="2">SGNH/GDSL hydrolase family protein</fullName>
    </submittedName>
</protein>
<organism evidence="2 3">
    <name type="scientific">Lacisediminihabitans profunda</name>
    <dbReference type="NCBI Taxonomy" id="2594790"/>
    <lineage>
        <taxon>Bacteria</taxon>
        <taxon>Bacillati</taxon>
        <taxon>Actinomycetota</taxon>
        <taxon>Actinomycetes</taxon>
        <taxon>Micrococcales</taxon>
        <taxon>Microbacteriaceae</taxon>
        <taxon>Lacisediminihabitans</taxon>
    </lineage>
</organism>
<dbReference type="SUPFAM" id="SSF52266">
    <property type="entry name" value="SGNH hydrolase"/>
    <property type="match status" value="1"/>
</dbReference>
<reference evidence="2 3" key="1">
    <citation type="submission" date="2019-08" db="EMBL/GenBank/DDBJ databases">
        <title>Bacterial whole genome sequence for Glaciihabitans sp. CHu50b-6-2.</title>
        <authorList>
            <person name="Jin L."/>
        </authorList>
    </citation>
    <scope>NUCLEOTIDE SEQUENCE [LARGE SCALE GENOMIC DNA]</scope>
    <source>
        <strain evidence="2 3">CHu50b-6-2</strain>
    </source>
</reference>
<dbReference type="CDD" id="cd00229">
    <property type="entry name" value="SGNH_hydrolase"/>
    <property type="match status" value="1"/>
</dbReference>
<dbReference type="InterPro" id="IPR013830">
    <property type="entry name" value="SGNH_hydro"/>
</dbReference>
<dbReference type="PANTHER" id="PTHR30383">
    <property type="entry name" value="THIOESTERASE 1/PROTEASE 1/LYSOPHOSPHOLIPASE L1"/>
    <property type="match status" value="1"/>
</dbReference>
<accession>A0A5C8UXS4</accession>
<evidence type="ECO:0000259" key="1">
    <source>
        <dbReference type="Pfam" id="PF13472"/>
    </source>
</evidence>
<evidence type="ECO:0000313" key="3">
    <source>
        <dbReference type="Proteomes" id="UP000321379"/>
    </source>
</evidence>
<evidence type="ECO:0000313" key="2">
    <source>
        <dbReference type="EMBL" id="TXN32479.1"/>
    </source>
</evidence>
<keyword evidence="2" id="KW-0378">Hydrolase</keyword>
<dbReference type="GO" id="GO:0016787">
    <property type="term" value="F:hydrolase activity"/>
    <property type="evidence" value="ECO:0007669"/>
    <property type="project" value="UniProtKB-KW"/>
</dbReference>
<gene>
    <name evidence="2" type="ORF">FVP33_02425</name>
</gene>
<keyword evidence="3" id="KW-1185">Reference proteome</keyword>
<dbReference type="AlphaFoldDB" id="A0A5C8UXS4"/>
<dbReference type="RefSeq" id="WP_147782026.1">
    <property type="nucleotide sequence ID" value="NZ_VRMG01000003.1"/>
</dbReference>
<proteinExistence type="predicted"/>